<dbReference type="Proteomes" id="UP000177876">
    <property type="component" value="Unassembled WGS sequence"/>
</dbReference>
<sequence length="439" mass="49012">MGKKSFLAVTITFLLIFILALGGMPALAKAKLESDLYTAETVDGVTLAMKRYRPDESARFRKGAQPIVLMPGILCGLNYYDVRTPPGENYEVKLPSPLASWAKGDKYIKKDHMRYYSLAHYLWLQGYDVWMANYRGEGREPYQSGGATGYSLDDLGIYDVPAIVEKVYTETGKHPVWLGHSMGSTMAYIYLEGAKYGDGGNPHVVSDPALAEERNGGNGPQSIKALVDIDGPVVPFTGHLVDNFPVWAILYWPWYLNLRPLTAQYGEYLADPFFSIIDMMWQISEASGCPDLDIINAFLCVNKENFDPAVAKFTVEYVLDGFSSRVFGQYFDASAHGVLREDFCNGDNDLFPPEPCNGDGYYYYSDNLGKIKLPTLVMADGRHDVTNPDDVRRFFESKARTNQDAFVMVPDAAHLDLIGGLNSPTFTFSEVGKWLKKLK</sequence>
<dbReference type="EMBL" id="MELK01000022">
    <property type="protein sequence ID" value="OFW58475.1"/>
    <property type="molecule type" value="Genomic_DNA"/>
</dbReference>
<evidence type="ECO:0000259" key="1">
    <source>
        <dbReference type="Pfam" id="PF12146"/>
    </source>
</evidence>
<dbReference type="STRING" id="1797197.A2Y75_02690"/>
<comment type="caution">
    <text evidence="2">The sequence shown here is derived from an EMBL/GenBank/DDBJ whole genome shotgun (WGS) entry which is preliminary data.</text>
</comment>
<dbReference type="Pfam" id="PF12146">
    <property type="entry name" value="Hydrolase_4"/>
    <property type="match status" value="1"/>
</dbReference>
<protein>
    <recommendedName>
        <fullName evidence="1">Serine aminopeptidase S33 domain-containing protein</fullName>
    </recommendedName>
</protein>
<accession>A0A1F2WNQ2</accession>
<organism evidence="2 3">
    <name type="scientific">Candidatus Solincola sediminis</name>
    <dbReference type="NCBI Taxonomy" id="1797199"/>
    <lineage>
        <taxon>Bacteria</taxon>
        <taxon>Bacillati</taxon>
        <taxon>Actinomycetota</taxon>
        <taxon>Candidatus Geothermincolia</taxon>
        <taxon>Candidatus Geothermincolales</taxon>
        <taxon>Candidatus Geothermincolaceae</taxon>
        <taxon>Candidatus Solincola</taxon>
    </lineage>
</organism>
<name>A0A1F2WNQ2_9ACTN</name>
<dbReference type="InterPro" id="IPR022742">
    <property type="entry name" value="Hydrolase_4"/>
</dbReference>
<dbReference type="InterPro" id="IPR029058">
    <property type="entry name" value="AB_hydrolase_fold"/>
</dbReference>
<dbReference type="SUPFAM" id="SSF53474">
    <property type="entry name" value="alpha/beta-Hydrolases"/>
    <property type="match status" value="1"/>
</dbReference>
<dbReference type="Gene3D" id="3.40.50.1820">
    <property type="entry name" value="alpha/beta hydrolase"/>
    <property type="match status" value="1"/>
</dbReference>
<dbReference type="AlphaFoldDB" id="A0A1F2WNQ2"/>
<gene>
    <name evidence="2" type="ORF">A2Y75_02690</name>
</gene>
<evidence type="ECO:0000313" key="3">
    <source>
        <dbReference type="Proteomes" id="UP000177876"/>
    </source>
</evidence>
<evidence type="ECO:0000313" key="2">
    <source>
        <dbReference type="EMBL" id="OFW58475.1"/>
    </source>
</evidence>
<reference evidence="2 3" key="1">
    <citation type="journal article" date="2016" name="Nat. Commun.">
        <title>Thousands of microbial genomes shed light on interconnected biogeochemical processes in an aquifer system.</title>
        <authorList>
            <person name="Anantharaman K."/>
            <person name="Brown C.T."/>
            <person name="Hug L.A."/>
            <person name="Sharon I."/>
            <person name="Castelle C.J."/>
            <person name="Probst A.J."/>
            <person name="Thomas B.C."/>
            <person name="Singh A."/>
            <person name="Wilkins M.J."/>
            <person name="Karaoz U."/>
            <person name="Brodie E.L."/>
            <person name="Williams K.H."/>
            <person name="Hubbard S.S."/>
            <person name="Banfield J.F."/>
        </authorList>
    </citation>
    <scope>NUCLEOTIDE SEQUENCE [LARGE SCALE GENOMIC DNA]</scope>
</reference>
<dbReference type="PANTHER" id="PTHR11005">
    <property type="entry name" value="LYSOSOMAL ACID LIPASE-RELATED"/>
    <property type="match status" value="1"/>
</dbReference>
<feature type="domain" description="Serine aminopeptidase S33" evidence="1">
    <location>
        <begin position="114"/>
        <end position="226"/>
    </location>
</feature>
<proteinExistence type="predicted"/>